<dbReference type="PANTHER" id="PTHR21727:SF0">
    <property type="entry name" value="MRNA (2'-O-METHYLADENOSINE-N(6)-)-METHYLTRANSFERASE"/>
    <property type="match status" value="1"/>
</dbReference>
<dbReference type="GO" id="GO:0099122">
    <property type="term" value="F:RNA polymerase II C-terminal domain binding"/>
    <property type="evidence" value="ECO:0007669"/>
    <property type="project" value="InterPro"/>
</dbReference>
<evidence type="ECO:0000256" key="1">
    <source>
        <dbReference type="SAM" id="MobiDB-lite"/>
    </source>
</evidence>
<evidence type="ECO:0000313" key="4">
    <source>
        <dbReference type="Proteomes" id="UP000028828"/>
    </source>
</evidence>
<organism evidence="3 4">
    <name type="scientific">Toxoplasma gondii p89</name>
    <dbReference type="NCBI Taxonomy" id="943119"/>
    <lineage>
        <taxon>Eukaryota</taxon>
        <taxon>Sar</taxon>
        <taxon>Alveolata</taxon>
        <taxon>Apicomplexa</taxon>
        <taxon>Conoidasida</taxon>
        <taxon>Coccidia</taxon>
        <taxon>Eucoccidiorida</taxon>
        <taxon>Eimeriorina</taxon>
        <taxon>Sarcocystidae</taxon>
        <taxon>Toxoplasma</taxon>
    </lineage>
</organism>
<evidence type="ECO:0000259" key="2">
    <source>
        <dbReference type="Pfam" id="PF12237"/>
    </source>
</evidence>
<dbReference type="EMBL" id="AEYI02001021">
    <property type="protein sequence ID" value="KFG42421.1"/>
    <property type="molecule type" value="Genomic_DNA"/>
</dbReference>
<gene>
    <name evidence="3" type="ORF">TGP89_227080</name>
</gene>
<dbReference type="InterPro" id="IPR022035">
    <property type="entry name" value="PCIF1_WW"/>
</dbReference>
<feature type="domain" description="PCIF1 WW" evidence="2">
    <location>
        <begin position="509"/>
        <end position="675"/>
    </location>
</feature>
<reference evidence="3 4" key="1">
    <citation type="submission" date="2014-03" db="EMBL/GenBank/DDBJ databases">
        <authorList>
            <person name="Sibley D."/>
            <person name="Venepally P."/>
            <person name="Karamycheva S."/>
            <person name="Hadjithomas M."/>
            <person name="Khan A."/>
            <person name="Brunk B."/>
            <person name="Roos D."/>
            <person name="Caler E."/>
            <person name="Lorenzi H."/>
        </authorList>
    </citation>
    <scope>NUCLEOTIDE SEQUENCE [LARGE SCALE GENOMIC DNA]</scope>
    <source>
        <strain evidence="4">p89</strain>
    </source>
</reference>
<dbReference type="GO" id="GO:0016422">
    <property type="term" value="F:mRNA (2'-O-methyladenosine-N6-)-methyltransferase activity"/>
    <property type="evidence" value="ECO:0007669"/>
    <property type="project" value="InterPro"/>
</dbReference>
<dbReference type="AlphaFoldDB" id="A0A086KDF3"/>
<dbReference type="OrthoDB" id="193787at2759"/>
<dbReference type="Proteomes" id="UP000028828">
    <property type="component" value="Unassembled WGS sequence"/>
</dbReference>
<protein>
    <submittedName>
        <fullName evidence="3">Phosphorylated CTD-interacting factor 1</fullName>
    </submittedName>
</protein>
<dbReference type="Pfam" id="PF12237">
    <property type="entry name" value="PCIF1_WW"/>
    <property type="match status" value="1"/>
</dbReference>
<dbReference type="VEuPathDB" id="ToxoDB:TGP89_227080"/>
<name>A0A086KDF3_TOXGO</name>
<evidence type="ECO:0000313" key="3">
    <source>
        <dbReference type="EMBL" id="KFG42421.1"/>
    </source>
</evidence>
<dbReference type="InterPro" id="IPR039881">
    <property type="entry name" value="PCIF1-like"/>
</dbReference>
<comment type="caution">
    <text evidence="3">The sequence shown here is derived from an EMBL/GenBank/DDBJ whole genome shotgun (WGS) entry which is preliminary data.</text>
</comment>
<dbReference type="PANTHER" id="PTHR21727">
    <property type="entry name" value="PHOSPHORYLATED CTD INTERACTING FACTOR 1"/>
    <property type="match status" value="1"/>
</dbReference>
<proteinExistence type="predicted"/>
<accession>A0A086KDF3</accession>
<feature type="region of interest" description="Disordered" evidence="1">
    <location>
        <begin position="1"/>
        <end position="36"/>
    </location>
</feature>
<sequence>MSFLKNMPAADSVAVRGGPRPEATSQTDTVPADHGDISSSYSDAFVFTEAKGPIPTKVLDSSNDCLTCEARFGASMRLWVCSKPYTSWPLIELVRQYEILGVRLQYEQLCQSLVKNIRQSMPGMDICGCGDRSRWFAPRESFNRWLMERRSIVACHADPLIPSPIQPSLSSREGDIDEESECVSITREILDDLPMKIHIGDTSLETRENVLRFTQMLASEMRVNQQMVAELPPSDVQPIMQWIRELEDGEGARPLIASHTGHNERRRLENSVSNALPQASMVNNGATEAPTEKQDEDTLVEISQSSIKEVVYNTIRLARPVVECLYAEKVSRVVRQLQEISRDAASRVQEFCKSCNSSKNAGVAETLDVSATRETVARHFKRRCVRPRGGEVQFGCIRWMSGRNNEFFEFTGDLSARFKDGSPFSPSGQQSLTRKYAIKGYKLAQLWRRFVMKSGQKDMCDGTDVEVLCKKALDPGCVCEGRGWRGGDWTCECVRDLIDRIRSVKSIGSLFASAVFALLCRYHSICGCQNQGKGLQYAVPPNVLDVLRDDLKVNCELFASPFNVHFDNYCSIFPDVDVMFGSRGSFFDPSFQLLEGSFEANPPFDEVLMARMVQRLLSWLKKSEERQRESLPLSFCLSLPDWSNGPSEFMYLLKKSEYLRYSEVIPEGKHVYLNGFQHFCHTCDLEVPAVCGTFFAVLQNEAGTKAWPVTDTFINRLKEAWS</sequence>